<keyword evidence="2" id="KW-1185">Reference proteome</keyword>
<accession>A0ABS4XZN5</accession>
<reference evidence="1 2" key="1">
    <citation type="submission" date="2021-03" db="EMBL/GenBank/DDBJ databases">
        <title>Sequencing the genomes of 1000 actinobacteria strains.</title>
        <authorList>
            <person name="Klenk H.-P."/>
        </authorList>
    </citation>
    <scope>NUCLEOTIDE SEQUENCE [LARGE SCALE GENOMIC DNA]</scope>
    <source>
        <strain evidence="1 2">DSM 41480</strain>
    </source>
</reference>
<protein>
    <submittedName>
        <fullName evidence="1">Uncharacterized protein</fullName>
    </submittedName>
</protein>
<dbReference type="GeneID" id="91568314"/>
<evidence type="ECO:0000313" key="1">
    <source>
        <dbReference type="EMBL" id="MBP2401979.1"/>
    </source>
</evidence>
<dbReference type="EMBL" id="JAGIOH010000001">
    <property type="protein sequence ID" value="MBP2401979.1"/>
    <property type="molecule type" value="Genomic_DNA"/>
</dbReference>
<comment type="caution">
    <text evidence="1">The sequence shown here is derived from an EMBL/GenBank/DDBJ whole genome shotgun (WGS) entry which is preliminary data.</text>
</comment>
<gene>
    <name evidence="1" type="ORF">JO379_001448</name>
</gene>
<organism evidence="1 2">
    <name type="scientific">Streptomyces syringium</name>
    <dbReference type="NCBI Taxonomy" id="76729"/>
    <lineage>
        <taxon>Bacteria</taxon>
        <taxon>Bacillati</taxon>
        <taxon>Actinomycetota</taxon>
        <taxon>Actinomycetes</taxon>
        <taxon>Kitasatosporales</taxon>
        <taxon>Streptomycetaceae</taxon>
        <taxon>Streptomyces</taxon>
    </lineage>
</organism>
<dbReference type="Proteomes" id="UP001519291">
    <property type="component" value="Unassembled WGS sequence"/>
</dbReference>
<name>A0ABS4XZN5_9ACTN</name>
<dbReference type="RefSeq" id="WP_165451504.1">
    <property type="nucleotide sequence ID" value="NZ_JAGIOH010000001.1"/>
</dbReference>
<evidence type="ECO:0000313" key="2">
    <source>
        <dbReference type="Proteomes" id="UP001519291"/>
    </source>
</evidence>
<sequence>MIIRRVFATVLARIVPCDTPAASAVGPRQNTTKSARLLLASGAANKEMQ</sequence>
<proteinExistence type="predicted"/>